<keyword evidence="3" id="KW-1185">Reference proteome</keyword>
<feature type="compositionally biased region" description="Basic and acidic residues" evidence="1">
    <location>
        <begin position="20"/>
        <end position="30"/>
    </location>
</feature>
<gene>
    <name evidence="2" type="ORF">LEMA_P026150.1</name>
</gene>
<protein>
    <submittedName>
        <fullName evidence="2">Predicted protein</fullName>
    </submittedName>
</protein>
<dbReference type="HOGENOM" id="CLU_1896602_0_0_1"/>
<evidence type="ECO:0000313" key="3">
    <source>
        <dbReference type="Proteomes" id="UP000002668"/>
    </source>
</evidence>
<feature type="region of interest" description="Disordered" evidence="1">
    <location>
        <begin position="1"/>
        <end position="30"/>
    </location>
</feature>
<organism evidence="3">
    <name type="scientific">Leptosphaeria maculans (strain JN3 / isolate v23.1.3 / race Av1-4-5-6-7-8)</name>
    <name type="common">Blackleg fungus</name>
    <name type="synonym">Phoma lingam</name>
    <dbReference type="NCBI Taxonomy" id="985895"/>
    <lineage>
        <taxon>Eukaryota</taxon>
        <taxon>Fungi</taxon>
        <taxon>Dikarya</taxon>
        <taxon>Ascomycota</taxon>
        <taxon>Pezizomycotina</taxon>
        <taxon>Dothideomycetes</taxon>
        <taxon>Pleosporomycetidae</taxon>
        <taxon>Pleosporales</taxon>
        <taxon>Pleosporineae</taxon>
        <taxon>Leptosphaeriaceae</taxon>
        <taxon>Plenodomus</taxon>
        <taxon>Plenodomus lingam/Leptosphaeria maculans species complex</taxon>
    </lineage>
</organism>
<sequence>MTQASYATHRTSTASQIHTHLLDKNPGKKQELNLSMKPSMWLATSPESQHDGLLRLRPRPLRVNNQQRIANKVRLSISDRLCTRRITYRHDGTILYLRPHGSASLATDNNAGHDAGPLGTRRAGFGDRVGRRVL</sequence>
<proteinExistence type="predicted"/>
<dbReference type="EMBL" id="FP929127">
    <property type="protein sequence ID" value="CBX95463.1"/>
    <property type="molecule type" value="Genomic_DNA"/>
</dbReference>
<reference evidence="3" key="1">
    <citation type="journal article" date="2011" name="Nat. Commun.">
        <title>Effector diversification within compartments of the Leptosphaeria maculans genome affected by Repeat-Induced Point mutations.</title>
        <authorList>
            <person name="Rouxel T."/>
            <person name="Grandaubert J."/>
            <person name="Hane J.K."/>
            <person name="Hoede C."/>
            <person name="van de Wouw A.P."/>
            <person name="Couloux A."/>
            <person name="Dominguez V."/>
            <person name="Anthouard V."/>
            <person name="Bally P."/>
            <person name="Bourras S."/>
            <person name="Cozijnsen A.J."/>
            <person name="Ciuffetti L.M."/>
            <person name="Degrave A."/>
            <person name="Dilmaghani A."/>
            <person name="Duret L."/>
            <person name="Fudal I."/>
            <person name="Goodwin S.B."/>
            <person name="Gout L."/>
            <person name="Glaser N."/>
            <person name="Linglin J."/>
            <person name="Kema G.H.J."/>
            <person name="Lapalu N."/>
            <person name="Lawrence C.B."/>
            <person name="May K."/>
            <person name="Meyer M."/>
            <person name="Ollivier B."/>
            <person name="Poulain J."/>
            <person name="Schoch C.L."/>
            <person name="Simon A."/>
            <person name="Spatafora J.W."/>
            <person name="Stachowiak A."/>
            <person name="Turgeon B.G."/>
            <person name="Tyler B.M."/>
            <person name="Vincent D."/>
            <person name="Weissenbach J."/>
            <person name="Amselem J."/>
            <person name="Quesneville H."/>
            <person name="Oliver R.P."/>
            <person name="Wincker P."/>
            <person name="Balesdent M.-H."/>
            <person name="Howlett B.J."/>
        </authorList>
    </citation>
    <scope>NUCLEOTIDE SEQUENCE [LARGE SCALE GENOMIC DNA]</scope>
    <source>
        <strain evidence="3">JN3 / isolate v23.1.3 / race Av1-4-5-6-7-8</strain>
    </source>
</reference>
<evidence type="ECO:0000313" key="2">
    <source>
        <dbReference type="EMBL" id="CBX95463.1"/>
    </source>
</evidence>
<dbReference type="Proteomes" id="UP000002668">
    <property type="component" value="Genome"/>
</dbReference>
<dbReference type="VEuPathDB" id="FungiDB:LEMA_P026150.1"/>
<feature type="compositionally biased region" description="Polar residues" evidence="1">
    <location>
        <begin position="1"/>
        <end position="18"/>
    </location>
</feature>
<dbReference type="InParanoid" id="E4ZV37"/>
<accession>E4ZV37</accession>
<evidence type="ECO:0000256" key="1">
    <source>
        <dbReference type="SAM" id="MobiDB-lite"/>
    </source>
</evidence>
<name>E4ZV37_LEPMJ</name>
<dbReference type="AlphaFoldDB" id="E4ZV37"/>